<feature type="region of interest" description="Disordered" evidence="1">
    <location>
        <begin position="309"/>
        <end position="339"/>
    </location>
</feature>
<evidence type="ECO:0000313" key="3">
    <source>
        <dbReference type="Proteomes" id="UP001265746"/>
    </source>
</evidence>
<comment type="caution">
    <text evidence="2">The sequence shown here is derived from an EMBL/GenBank/DDBJ whole genome shotgun (WGS) entry which is preliminary data.</text>
</comment>
<feature type="compositionally biased region" description="Acidic residues" evidence="1">
    <location>
        <begin position="279"/>
        <end position="289"/>
    </location>
</feature>
<evidence type="ECO:0000313" key="2">
    <source>
        <dbReference type="EMBL" id="KAK2602184.1"/>
    </source>
</evidence>
<feature type="region of interest" description="Disordered" evidence="1">
    <location>
        <begin position="277"/>
        <end position="296"/>
    </location>
</feature>
<dbReference type="Proteomes" id="UP001265746">
    <property type="component" value="Unassembled WGS sequence"/>
</dbReference>
<feature type="compositionally biased region" description="Polar residues" evidence="1">
    <location>
        <begin position="319"/>
        <end position="330"/>
    </location>
</feature>
<dbReference type="EMBL" id="JAUJFL010000005">
    <property type="protein sequence ID" value="KAK2602184.1"/>
    <property type="molecule type" value="Genomic_DNA"/>
</dbReference>
<name>A0AAD9S8E3_PHOAM</name>
<keyword evidence="3" id="KW-1185">Reference proteome</keyword>
<protein>
    <submittedName>
        <fullName evidence="2">Uncharacterized protein</fullName>
    </submittedName>
</protein>
<gene>
    <name evidence="2" type="ORF">N8I77_008736</name>
</gene>
<dbReference type="AlphaFoldDB" id="A0AAD9S8E3"/>
<evidence type="ECO:0000256" key="1">
    <source>
        <dbReference type="SAM" id="MobiDB-lite"/>
    </source>
</evidence>
<proteinExistence type="predicted"/>
<reference evidence="2" key="1">
    <citation type="submission" date="2023-06" db="EMBL/GenBank/DDBJ databases">
        <authorList>
            <person name="Noh H."/>
        </authorList>
    </citation>
    <scope>NUCLEOTIDE SEQUENCE</scope>
    <source>
        <strain evidence="2">DUCC20226</strain>
    </source>
</reference>
<organism evidence="2 3">
    <name type="scientific">Phomopsis amygdali</name>
    <name type="common">Fusicoccum amygdali</name>
    <dbReference type="NCBI Taxonomy" id="1214568"/>
    <lineage>
        <taxon>Eukaryota</taxon>
        <taxon>Fungi</taxon>
        <taxon>Dikarya</taxon>
        <taxon>Ascomycota</taxon>
        <taxon>Pezizomycotina</taxon>
        <taxon>Sordariomycetes</taxon>
        <taxon>Sordariomycetidae</taxon>
        <taxon>Diaporthales</taxon>
        <taxon>Diaporthaceae</taxon>
        <taxon>Diaporthe</taxon>
    </lineage>
</organism>
<dbReference type="PANTHER" id="PTHR36223">
    <property type="entry name" value="BETA-LACTAMASE-TYPE TRANSPEPTIDASE FOLD DOMAIN CONTAINING PROTEIN"/>
    <property type="match status" value="1"/>
</dbReference>
<feature type="region of interest" description="Disordered" evidence="1">
    <location>
        <begin position="26"/>
        <end position="45"/>
    </location>
</feature>
<sequence>MPSFRGINVSILAELEVGKLPEYPHPDGSSVHLGPSDNVHQDPTRVSKVSPTISVYIPSVPGAQFWISYVVEQKPNPPSHLFFKLFMNGRHITSWGINPEVKSKGRVEKALYEPSDRWNHEEDGTIMKPDGIEARYFHFVGGQEEKSVAEDGGLIEIQVFRAKGRKRRAAKLGQYRLQEKYGIAAPSGGLLDNPQDVSFYDFYLIDPKDAPFASFRLHYRSWSNLRELNLIPADDSSIFETFSTSTFTDSVDPTPDASIDDTTLERALPQTETVRLDPDESVFDDDSFSEEQKGMVECSKPRKEKTFVLRTPPQLRPGSGTSQKLPQPSKSLRDGPTDGIPEWYLQRPLPDLPLPELPVGVPNESYGPSRKTSTASIAASLLSYVKDASFLDESVKYGHAQEVPVYKTKSNASLDRDQPLPDSSDLSVSDYECYLSSDDDLRVNQSQSALSENHPVSMGKFSEYNTDFLDNNNGSSMMEDGKTAGSKASKPVVTVGEKGIDFSRFPHLQLDEWEWIRRSPSPKVSPRRVLSPRLGRLWDTLRRNRSRSPLRQPLCEAPVRNYSTPHLFAPDGKEKYGNWI</sequence>
<dbReference type="PANTHER" id="PTHR36223:SF1">
    <property type="entry name" value="TRANSCRIPTION ELONGATION FACTOR EAF N-TERMINAL DOMAIN-CONTAINING PROTEIN"/>
    <property type="match status" value="1"/>
</dbReference>
<accession>A0AAD9S8E3</accession>